<proteinExistence type="predicted"/>
<keyword evidence="2" id="KW-1185">Reference proteome</keyword>
<name>A0ABU8LAP0_9MICO</name>
<comment type="caution">
    <text evidence="1">The sequence shown here is derived from an EMBL/GenBank/DDBJ whole genome shotgun (WGS) entry which is preliminary data.</text>
</comment>
<reference evidence="1 2" key="1">
    <citation type="submission" date="2024-02" db="EMBL/GenBank/DDBJ databases">
        <authorList>
            <person name="Saticioglu I.B."/>
        </authorList>
    </citation>
    <scope>NUCLEOTIDE SEQUENCE [LARGE SCALE GENOMIC DNA]</scope>
    <source>
        <strain evidence="1 2">Mu-80</strain>
    </source>
</reference>
<dbReference type="EMBL" id="JBBDGM010000005">
    <property type="protein sequence ID" value="MEJ1088060.1"/>
    <property type="molecule type" value="Genomic_DNA"/>
</dbReference>
<organism evidence="1 2">
    <name type="scientific">Microbacterium bandirmense</name>
    <dbReference type="NCBI Taxonomy" id="3122050"/>
    <lineage>
        <taxon>Bacteria</taxon>
        <taxon>Bacillati</taxon>
        <taxon>Actinomycetota</taxon>
        <taxon>Actinomycetes</taxon>
        <taxon>Micrococcales</taxon>
        <taxon>Microbacteriaceae</taxon>
        <taxon>Microbacterium</taxon>
    </lineage>
</organism>
<dbReference type="RefSeq" id="WP_337331729.1">
    <property type="nucleotide sequence ID" value="NZ_JBBDGM010000005.1"/>
</dbReference>
<evidence type="ECO:0000313" key="1">
    <source>
        <dbReference type="EMBL" id="MEJ1088060.1"/>
    </source>
</evidence>
<dbReference type="Proteomes" id="UP001371224">
    <property type="component" value="Unassembled WGS sequence"/>
</dbReference>
<evidence type="ECO:0000313" key="2">
    <source>
        <dbReference type="Proteomes" id="UP001371224"/>
    </source>
</evidence>
<sequence>MRTRSVPNLAPVLELIERDARHDRFSHWGLSTVIDENTGEPVIDRPLFDALHAAAGITAEYPIGNAGVIHVYGYWFSTAVTPYGYKRDRWQNGELARALGKSETHFHLFSDPDSTPLQRVTAATLPLLRDPPKSTEGTADARAGALDTRVVLVAERDSPVSALIYGIRAADAWRLITTFPLAGEPAAVIDDFLADRRLRWNAAIPL</sequence>
<gene>
    <name evidence="1" type="ORF">WDU99_06995</name>
</gene>
<protein>
    <submittedName>
        <fullName evidence="1">Amino acid deaminase</fullName>
    </submittedName>
</protein>
<accession>A0ABU8LAP0</accession>